<dbReference type="AlphaFoldDB" id="A0A382N2A1"/>
<dbReference type="EMBL" id="UINC01096630">
    <property type="protein sequence ID" value="SVC53671.1"/>
    <property type="molecule type" value="Genomic_DNA"/>
</dbReference>
<feature type="non-terminal residue" evidence="2">
    <location>
        <position position="1"/>
    </location>
</feature>
<gene>
    <name evidence="2" type="ORF">METZ01_LOCUS306525</name>
</gene>
<sequence length="26" mass="2727">VVVIILIFLVTIGQVRIGIAVMFAAA</sequence>
<feature type="transmembrane region" description="Helical" evidence="1">
    <location>
        <begin position="6"/>
        <end position="25"/>
    </location>
</feature>
<keyword evidence="1" id="KW-1133">Transmembrane helix</keyword>
<protein>
    <submittedName>
        <fullName evidence="2">Uncharacterized protein</fullName>
    </submittedName>
</protein>
<name>A0A382N2A1_9ZZZZ</name>
<accession>A0A382N2A1</accession>
<evidence type="ECO:0000313" key="2">
    <source>
        <dbReference type="EMBL" id="SVC53671.1"/>
    </source>
</evidence>
<organism evidence="2">
    <name type="scientific">marine metagenome</name>
    <dbReference type="NCBI Taxonomy" id="408172"/>
    <lineage>
        <taxon>unclassified sequences</taxon>
        <taxon>metagenomes</taxon>
        <taxon>ecological metagenomes</taxon>
    </lineage>
</organism>
<evidence type="ECO:0000256" key="1">
    <source>
        <dbReference type="SAM" id="Phobius"/>
    </source>
</evidence>
<proteinExistence type="predicted"/>
<reference evidence="2" key="1">
    <citation type="submission" date="2018-05" db="EMBL/GenBank/DDBJ databases">
        <authorList>
            <person name="Lanie J.A."/>
            <person name="Ng W.-L."/>
            <person name="Kazmierczak K.M."/>
            <person name="Andrzejewski T.M."/>
            <person name="Davidsen T.M."/>
            <person name="Wayne K.J."/>
            <person name="Tettelin H."/>
            <person name="Glass J.I."/>
            <person name="Rusch D."/>
            <person name="Podicherti R."/>
            <person name="Tsui H.-C.T."/>
            <person name="Winkler M.E."/>
        </authorList>
    </citation>
    <scope>NUCLEOTIDE SEQUENCE</scope>
</reference>
<keyword evidence="1" id="KW-0812">Transmembrane</keyword>
<keyword evidence="1" id="KW-0472">Membrane</keyword>